<dbReference type="GO" id="GO:0005743">
    <property type="term" value="C:mitochondrial inner membrane"/>
    <property type="evidence" value="ECO:0007669"/>
    <property type="project" value="UniProtKB-UniRule"/>
</dbReference>
<comment type="function">
    <text evidence="7">Required for assembly of cytochrome c oxidase (complex IV).</text>
</comment>
<dbReference type="OrthoDB" id="10018333at2759"/>
<comment type="caution">
    <text evidence="10">The sequence shown here is derived from an EMBL/GenBank/DDBJ whole genome shotgun (WGS) entry which is preliminary data.</text>
</comment>
<evidence type="ECO:0000256" key="3">
    <source>
        <dbReference type="ARBA" id="ARBA00022692"/>
    </source>
</evidence>
<evidence type="ECO:0000313" key="11">
    <source>
        <dbReference type="Proteomes" id="UP000790347"/>
    </source>
</evidence>
<reference evidence="10" key="1">
    <citation type="submission" date="2013-05" db="EMBL/GenBank/DDBJ databases">
        <authorList>
            <person name="Yim A.K.Y."/>
            <person name="Chan T.F."/>
            <person name="Ji K.M."/>
            <person name="Liu X.Y."/>
            <person name="Zhou J.W."/>
            <person name="Li R.Q."/>
            <person name="Yang K.Y."/>
            <person name="Li J."/>
            <person name="Li M."/>
            <person name="Law P.T.W."/>
            <person name="Wu Y.L."/>
            <person name="Cai Z.L."/>
            <person name="Qin H."/>
            <person name="Bao Y."/>
            <person name="Leung R.K.K."/>
            <person name="Ng P.K.S."/>
            <person name="Zou J."/>
            <person name="Zhong X.J."/>
            <person name="Ran P.X."/>
            <person name="Zhong N.S."/>
            <person name="Liu Z.G."/>
            <person name="Tsui S.K.W."/>
        </authorList>
    </citation>
    <scope>NUCLEOTIDE SEQUENCE</scope>
    <source>
        <strain evidence="10">Derf</strain>
        <tissue evidence="10">Whole organism</tissue>
    </source>
</reference>
<feature type="domain" description="Cytochrome c oxidase assembly factor 3 mitochondrial coiled-coil" evidence="8">
    <location>
        <begin position="33"/>
        <end position="79"/>
    </location>
</feature>
<reference evidence="9" key="3">
    <citation type="journal article" date="2021" name="World Allergy Organ. J.">
        <title>Chromosome-level assembly of Dermatophagoides farinae genome and transcriptome reveals two novel allergens Der f 37 and Der f 39.</title>
        <authorList>
            <person name="Chen J."/>
            <person name="Cai Z."/>
            <person name="Fan D."/>
            <person name="Hu J."/>
            <person name="Hou Y."/>
            <person name="He Y."/>
            <person name="Zhang Z."/>
            <person name="Zhao Z."/>
            <person name="Gao P."/>
            <person name="Hu W."/>
            <person name="Sun J."/>
            <person name="Li J."/>
            <person name="Ji K."/>
        </authorList>
    </citation>
    <scope>NUCLEOTIDE SEQUENCE</scope>
    <source>
        <strain evidence="9">JKM2019</strain>
    </source>
</reference>
<proteinExistence type="inferred from homology"/>
<accession>A0A922L845</accession>
<name>A0A922L845_DERFA</name>
<evidence type="ECO:0000256" key="2">
    <source>
        <dbReference type="ARBA" id="ARBA00007035"/>
    </source>
</evidence>
<dbReference type="Proteomes" id="UP000790347">
    <property type="component" value="Unassembled WGS sequence"/>
</dbReference>
<evidence type="ECO:0000256" key="6">
    <source>
        <dbReference type="ARBA" id="ARBA00023136"/>
    </source>
</evidence>
<evidence type="ECO:0000259" key="8">
    <source>
        <dbReference type="Pfam" id="PF09813"/>
    </source>
</evidence>
<dbReference type="InterPro" id="IPR041752">
    <property type="entry name" value="Coa3"/>
</dbReference>
<comment type="subunit">
    <text evidence="7">Component of 250-400 kDa complexes called cytochrome oxidase assembly intermediates or COA complexes.</text>
</comment>
<evidence type="ECO:0000313" key="10">
    <source>
        <dbReference type="EMBL" id="KAH9521172.1"/>
    </source>
</evidence>
<evidence type="ECO:0000256" key="5">
    <source>
        <dbReference type="ARBA" id="ARBA00023128"/>
    </source>
</evidence>
<dbReference type="GO" id="GO:0033617">
    <property type="term" value="P:mitochondrial respiratory chain complex IV assembly"/>
    <property type="evidence" value="ECO:0007669"/>
    <property type="project" value="UniProtKB-UniRule"/>
</dbReference>
<gene>
    <name evidence="10" type="primary">COA3</name>
    <name evidence="10" type="ORF">DERF_004844</name>
    <name evidence="9" type="ORF">HUG17_7783</name>
</gene>
<dbReference type="EMBL" id="SDOV01000005">
    <property type="protein sequence ID" value="KAH7640316.1"/>
    <property type="molecule type" value="Genomic_DNA"/>
</dbReference>
<dbReference type="InterPro" id="IPR018628">
    <property type="entry name" value="Coa3_CC"/>
</dbReference>
<evidence type="ECO:0000256" key="4">
    <source>
        <dbReference type="ARBA" id="ARBA00022989"/>
    </source>
</evidence>
<dbReference type="Pfam" id="PF09813">
    <property type="entry name" value="Coa3_cc"/>
    <property type="match status" value="1"/>
</dbReference>
<sequence length="85" mass="9838">MSNNQQSSKMKNEPPIDELQQTFIRKAQMMQQQKLGKVNAIRMRNRLSGAFMAAVVGSIYLYTIMTVKQEKFLDELEEPTDNVKK</sequence>
<comment type="subcellular location">
    <subcellularLocation>
        <location evidence="1">Mitochondrion membrane</location>
        <topology evidence="1">Single-pass membrane protein</topology>
    </subcellularLocation>
</comment>
<dbReference type="PANTHER" id="PTHR15642">
    <property type="entry name" value="CYTOCHROME C OXIDASE ASSEMBLY FACTOR 3, MITOCHONDRIAL"/>
    <property type="match status" value="1"/>
</dbReference>
<keyword evidence="7" id="KW-0999">Mitochondrion inner membrane</keyword>
<keyword evidence="6 7" id="KW-0472">Membrane</keyword>
<reference evidence="9" key="2">
    <citation type="submission" date="2020-06" db="EMBL/GenBank/DDBJ databases">
        <authorList>
            <person name="Ji K."/>
            <person name="Li J."/>
        </authorList>
    </citation>
    <scope>NUCLEOTIDE SEQUENCE</scope>
    <source>
        <strain evidence="9">JKM2019</strain>
        <tissue evidence="9">Whole body</tissue>
    </source>
</reference>
<dbReference type="AlphaFoldDB" id="A0A922L845"/>
<organism evidence="10 11">
    <name type="scientific">Dermatophagoides farinae</name>
    <name type="common">American house dust mite</name>
    <dbReference type="NCBI Taxonomy" id="6954"/>
    <lineage>
        <taxon>Eukaryota</taxon>
        <taxon>Metazoa</taxon>
        <taxon>Ecdysozoa</taxon>
        <taxon>Arthropoda</taxon>
        <taxon>Chelicerata</taxon>
        <taxon>Arachnida</taxon>
        <taxon>Acari</taxon>
        <taxon>Acariformes</taxon>
        <taxon>Sarcoptiformes</taxon>
        <taxon>Astigmata</taxon>
        <taxon>Psoroptidia</taxon>
        <taxon>Analgoidea</taxon>
        <taxon>Pyroglyphidae</taxon>
        <taxon>Dermatophagoidinae</taxon>
        <taxon>Dermatophagoides</taxon>
    </lineage>
</organism>
<keyword evidence="4 7" id="KW-1133">Transmembrane helix</keyword>
<dbReference type="PANTHER" id="PTHR15642:SF3">
    <property type="entry name" value="CYTOCHROME C OXIDASE ASSEMBLY FACTOR 3 HOMOLOG, MITOCHONDRIAL"/>
    <property type="match status" value="1"/>
</dbReference>
<keyword evidence="3 7" id="KW-0812">Transmembrane</keyword>
<reference evidence="10" key="4">
    <citation type="journal article" date="2022" name="Res Sq">
        <title>Comparative Genomics Reveals Insights into the Divergent Evolution of Astigmatic Mites and Household Pest Adaptations.</title>
        <authorList>
            <person name="Xiong Q."/>
            <person name="Wan A.T.-Y."/>
            <person name="Liu X.-Y."/>
            <person name="Fung C.S.-H."/>
            <person name="Xiao X."/>
            <person name="Malainual N."/>
            <person name="Hou J."/>
            <person name="Wang L."/>
            <person name="Wang M."/>
            <person name="Yang K."/>
            <person name="Cui Y."/>
            <person name="Leung E."/>
            <person name="Nong W."/>
            <person name="Shin S.-K."/>
            <person name="Au S."/>
            <person name="Jeong K.Y."/>
            <person name="Chew F.T."/>
            <person name="Hui J."/>
            <person name="Leung T.F."/>
            <person name="Tungtrongchitr A."/>
            <person name="Zhong N."/>
            <person name="Liu Z."/>
            <person name="Tsui S."/>
        </authorList>
    </citation>
    <scope>NUCLEOTIDE SEQUENCE</scope>
    <source>
        <strain evidence="10">Derf</strain>
        <tissue evidence="10">Whole organism</tissue>
    </source>
</reference>
<comment type="similarity">
    <text evidence="2 7">Belongs to the COA3 family.</text>
</comment>
<evidence type="ECO:0000256" key="7">
    <source>
        <dbReference type="RuleBase" id="RU367056"/>
    </source>
</evidence>
<keyword evidence="11" id="KW-1185">Reference proteome</keyword>
<keyword evidence="5 7" id="KW-0496">Mitochondrion</keyword>
<feature type="transmembrane region" description="Helical" evidence="7">
    <location>
        <begin position="47"/>
        <end position="65"/>
    </location>
</feature>
<evidence type="ECO:0000256" key="1">
    <source>
        <dbReference type="ARBA" id="ARBA00004304"/>
    </source>
</evidence>
<protein>
    <recommendedName>
        <fullName evidence="7">Cytochrome c oxidase assembly factor 3</fullName>
    </recommendedName>
</protein>
<evidence type="ECO:0000313" key="9">
    <source>
        <dbReference type="EMBL" id="KAH7640316.1"/>
    </source>
</evidence>
<dbReference type="Proteomes" id="UP000828236">
    <property type="component" value="Unassembled WGS sequence"/>
</dbReference>
<dbReference type="EMBL" id="ASGP02000002">
    <property type="protein sequence ID" value="KAH9521172.1"/>
    <property type="molecule type" value="Genomic_DNA"/>
</dbReference>